<dbReference type="GO" id="GO:0051301">
    <property type="term" value="P:cell division"/>
    <property type="evidence" value="ECO:0007669"/>
    <property type="project" value="UniProtKB-KW"/>
</dbReference>
<evidence type="ECO:0000256" key="1">
    <source>
        <dbReference type="ARBA" id="ARBA00004286"/>
    </source>
</evidence>
<keyword evidence="6" id="KW-0963">Cytoplasm</keyword>
<dbReference type="OrthoDB" id="362021at2759"/>
<dbReference type="InterPro" id="IPR022816">
    <property type="entry name" value="Condensin_barren_su2"/>
</dbReference>
<comment type="subcellular location">
    <subcellularLocation>
        <location evidence="1">Chromosome</location>
    </subcellularLocation>
    <subcellularLocation>
        <location evidence="2">Cytoplasm</location>
    </subcellularLocation>
</comment>
<accession>A0A9W5TCK3</accession>
<evidence type="ECO:0000313" key="13">
    <source>
        <dbReference type="Proteomes" id="UP001057455"/>
    </source>
</evidence>
<protein>
    <recommendedName>
        <fullName evidence="4">Condensin complex subunit 2</fullName>
    </recommendedName>
</protein>
<dbReference type="GO" id="GO:0005737">
    <property type="term" value="C:cytoplasm"/>
    <property type="evidence" value="ECO:0007669"/>
    <property type="project" value="UniProtKB-SubCell"/>
</dbReference>
<keyword evidence="8" id="KW-0498">Mitosis</keyword>
<keyword evidence="9" id="KW-0226">DNA condensation</keyword>
<dbReference type="Proteomes" id="UP001057455">
    <property type="component" value="Unassembled WGS sequence"/>
</dbReference>
<feature type="compositionally biased region" description="Low complexity" evidence="11">
    <location>
        <begin position="13"/>
        <end position="26"/>
    </location>
</feature>
<sequence>MSTKRRLRSGEIADAAADSGASGPAAKRISRQNDANNAGYTQQLLSLFTDCMSALSTNKICSRNAFEVGIIDHMTDLVHLDGGSDDEDDVIELPSDVRGASGARRLNFTRASKVVESASKIYGYRIEAIYDQTFNVLMNMNSANQADASATTGATTKARGRGRVKVDIASGSRTLAPENEVTLSEIPMDNVVLDPYFLKISSMFDHSGAQGLLLTNLQVTDDLSLDLDGDSLVFAPPRPRSEQTCKVFISPETVKQVAFNGLGDPGKMEILPEALYFRNELQRLQEIKRRKQGGDLIEPELDISQRDLETSTNDLVPIGDMPLDDSSSDTALTQPDMSGVDHIGGDPLPSITDVPDQDILSSVVDALGPVPSTAGPAWMAQEPPSKKPFGALKERLSEIDLVGGSQFSYYTSDVNKPSDHSAARTAGIQGPSADKRSDRTSKAKDGIYTDIATYMQMSTLSQELKSIERVSLTQPTKPAAKQLTGVFTATDYTGSIFKFSDTFLTRLGTLGNRALKFVIDQDWRTTPGETGLPPLLQIHYSNDPEAVYTSILIGENFSWKVDDQIGMLQEEDELWYSYTETADGKRFGIAPDDLDRDIPGTQEPLVNSIENMYEGETFELNLPLSQNMDTMSVMKSIADNNTGSIVPAPVATYVDIFKIKKTLCSVILPPPDFQEAIEDENQLAARRDTPVQTESSCMFQRAITETLGKLNDSEITALTSHIMFVCLLHVCNEHDLLLRQNKALEDFCICAGAPKQHHLGNVSGSL</sequence>
<keyword evidence="10" id="KW-0131">Cell cycle</keyword>
<comment type="similarity">
    <text evidence="3">Belongs to the CND2 (condensin subunit 2) family.</text>
</comment>
<feature type="region of interest" description="Disordered" evidence="11">
    <location>
        <begin position="1"/>
        <end position="33"/>
    </location>
</feature>
<reference evidence="12" key="1">
    <citation type="submission" date="2019-12" db="EMBL/GenBank/DDBJ databases">
        <title>Genome sequence of Babesia ovis.</title>
        <authorList>
            <person name="Yamagishi J."/>
            <person name="Sevinc F."/>
            <person name="Xuan X."/>
        </authorList>
    </citation>
    <scope>NUCLEOTIDE SEQUENCE</scope>
    <source>
        <strain evidence="12">Selcuk</strain>
    </source>
</reference>
<dbReference type="GO" id="GO:0003682">
    <property type="term" value="F:chromatin binding"/>
    <property type="evidence" value="ECO:0007669"/>
    <property type="project" value="TreeGrafter"/>
</dbReference>
<organism evidence="12 13">
    <name type="scientific">Babesia ovis</name>
    <dbReference type="NCBI Taxonomy" id="5869"/>
    <lineage>
        <taxon>Eukaryota</taxon>
        <taxon>Sar</taxon>
        <taxon>Alveolata</taxon>
        <taxon>Apicomplexa</taxon>
        <taxon>Aconoidasida</taxon>
        <taxon>Piroplasmida</taxon>
        <taxon>Babesiidae</taxon>
        <taxon>Babesia</taxon>
    </lineage>
</organism>
<dbReference type="PANTHER" id="PTHR13108:SF9">
    <property type="entry name" value="CONDENSIN COMPLEX SUBUNIT 2"/>
    <property type="match status" value="1"/>
</dbReference>
<proteinExistence type="inferred from homology"/>
<dbReference type="PANTHER" id="PTHR13108">
    <property type="entry name" value="CONDENSIN COMPLEX SUBUNIT 2"/>
    <property type="match status" value="1"/>
</dbReference>
<dbReference type="EMBL" id="BLIY01000024">
    <property type="protein sequence ID" value="GFE55789.1"/>
    <property type="molecule type" value="Genomic_DNA"/>
</dbReference>
<evidence type="ECO:0000256" key="6">
    <source>
        <dbReference type="ARBA" id="ARBA00022490"/>
    </source>
</evidence>
<evidence type="ECO:0000256" key="2">
    <source>
        <dbReference type="ARBA" id="ARBA00004496"/>
    </source>
</evidence>
<evidence type="ECO:0000256" key="4">
    <source>
        <dbReference type="ARBA" id="ARBA00016065"/>
    </source>
</evidence>
<evidence type="ECO:0000256" key="3">
    <source>
        <dbReference type="ARBA" id="ARBA00009471"/>
    </source>
</evidence>
<dbReference type="AlphaFoldDB" id="A0A9W5TCK3"/>
<evidence type="ECO:0000256" key="10">
    <source>
        <dbReference type="ARBA" id="ARBA00023306"/>
    </source>
</evidence>
<evidence type="ECO:0000256" key="9">
    <source>
        <dbReference type="ARBA" id="ARBA00023067"/>
    </source>
</evidence>
<dbReference type="Pfam" id="PF05786">
    <property type="entry name" value="Cnd2"/>
    <property type="match status" value="1"/>
</dbReference>
<gene>
    <name evidence="12" type="ORF">BaOVIS_031930</name>
</gene>
<name>A0A9W5TCK3_BABOV</name>
<comment type="caution">
    <text evidence="12">The sequence shown here is derived from an EMBL/GenBank/DDBJ whole genome shotgun (WGS) entry which is preliminary data.</text>
</comment>
<evidence type="ECO:0000313" key="12">
    <source>
        <dbReference type="EMBL" id="GFE55789.1"/>
    </source>
</evidence>
<keyword evidence="5" id="KW-0158">Chromosome</keyword>
<keyword evidence="7" id="KW-0132">Cell division</keyword>
<evidence type="ECO:0000256" key="8">
    <source>
        <dbReference type="ARBA" id="ARBA00022776"/>
    </source>
</evidence>
<dbReference type="GO" id="GO:0000796">
    <property type="term" value="C:condensin complex"/>
    <property type="evidence" value="ECO:0007669"/>
    <property type="project" value="InterPro"/>
</dbReference>
<dbReference type="GO" id="GO:0007076">
    <property type="term" value="P:mitotic chromosome condensation"/>
    <property type="evidence" value="ECO:0007669"/>
    <property type="project" value="InterPro"/>
</dbReference>
<evidence type="ECO:0000256" key="11">
    <source>
        <dbReference type="SAM" id="MobiDB-lite"/>
    </source>
</evidence>
<keyword evidence="13" id="KW-1185">Reference proteome</keyword>
<evidence type="ECO:0000256" key="5">
    <source>
        <dbReference type="ARBA" id="ARBA00022454"/>
    </source>
</evidence>
<feature type="region of interest" description="Disordered" evidence="11">
    <location>
        <begin position="413"/>
        <end position="441"/>
    </location>
</feature>
<evidence type="ECO:0000256" key="7">
    <source>
        <dbReference type="ARBA" id="ARBA00022618"/>
    </source>
</evidence>